<dbReference type="GO" id="GO:0016810">
    <property type="term" value="F:hydrolase activity, acting on carbon-nitrogen (but not peptide) bonds"/>
    <property type="evidence" value="ECO:0007669"/>
    <property type="project" value="InterPro"/>
</dbReference>
<dbReference type="AlphaFoldDB" id="A0A1J7I4E7"/>
<feature type="domain" description="Amidohydrolase-related" evidence="5">
    <location>
        <begin position="198"/>
        <end position="402"/>
    </location>
</feature>
<dbReference type="EMBL" id="KV875113">
    <property type="protein sequence ID" value="OIW22511.1"/>
    <property type="molecule type" value="Genomic_DNA"/>
</dbReference>
<sequence length="524" mass="55332">MKRKYIFAALTIFQKIGEACLAHLPTRSDTSHSLVRRSASAPRTKTAIQNVRVFDGEGFSDMQTIIIAGEIMGTNTSNIETVVDAGGRFLIPGLIDAHVHVNDLQGLEDLTSYGVTTGMIMSCLNYTMCASLHGLEGLASFISAGIGATGPGSQHAKTFHLNPSQLIYPTDDPAAVVSYTFGNGSDFYKITAEVLGPSQDMQTALVEEVHKLGKQSMTHAATISAWQDAVASRTDGIQHTASDGLFSSALLAQAVQNGQFNTPTMAVFKYGFSNPVVQQFLGVSIGPGSNNSYDNVLANVFAVYKAGIPVLAGTDAVGTLGPNLSLPFGVTLHHELQNLVEAGLKPVEALRAATSLSAHHHRLTDRGLIAPGMRADLVLLNSNPLVNISNTLDIARVWVGGVEYLDVVKGVGSSNASGNASAPAAATGTPPTISGAGLIGFLTYSTVAIFIGFGCAIDLLHSLGIPARPDDRLDSRSGQSTGIPWEINPVTGQGQDIETQPSFGEMTDAEKHREAERLFVLFER</sequence>
<keyword evidence="2" id="KW-0344">Guanine-nucleotide releasing factor</keyword>
<dbReference type="InterPro" id="IPR011059">
    <property type="entry name" value="Metal-dep_hydrolase_composite"/>
</dbReference>
<name>A0A1J7I4E7_9PEZI</name>
<keyword evidence="7" id="KW-1185">Reference proteome</keyword>
<evidence type="ECO:0000313" key="6">
    <source>
        <dbReference type="EMBL" id="OIW22511.1"/>
    </source>
</evidence>
<evidence type="ECO:0000313" key="7">
    <source>
        <dbReference type="Proteomes" id="UP000182658"/>
    </source>
</evidence>
<gene>
    <name evidence="6" type="ORF">CONLIGDRAFT_675045</name>
</gene>
<dbReference type="Proteomes" id="UP000182658">
    <property type="component" value="Unassembled WGS sequence"/>
</dbReference>
<accession>A0A1J7I4E7</accession>
<feature type="region of interest" description="Disordered" evidence="4">
    <location>
        <begin position="470"/>
        <end position="496"/>
    </location>
</feature>
<dbReference type="PANTHER" id="PTHR43135">
    <property type="entry name" value="ALPHA-D-RIBOSE 1-METHYLPHOSPHONATE 5-TRIPHOSPHATE DIPHOSPHATASE"/>
    <property type="match status" value="1"/>
</dbReference>
<organism evidence="6 7">
    <name type="scientific">Coniochaeta ligniaria NRRL 30616</name>
    <dbReference type="NCBI Taxonomy" id="1408157"/>
    <lineage>
        <taxon>Eukaryota</taxon>
        <taxon>Fungi</taxon>
        <taxon>Dikarya</taxon>
        <taxon>Ascomycota</taxon>
        <taxon>Pezizomycotina</taxon>
        <taxon>Sordariomycetes</taxon>
        <taxon>Sordariomycetidae</taxon>
        <taxon>Coniochaetales</taxon>
        <taxon>Coniochaetaceae</taxon>
        <taxon>Coniochaeta</taxon>
    </lineage>
</organism>
<keyword evidence="3" id="KW-0143">Chaperone</keyword>
<dbReference type="STRING" id="1408157.A0A1J7I4E7"/>
<dbReference type="Gene3D" id="2.30.40.10">
    <property type="entry name" value="Urease, subunit C, domain 1"/>
    <property type="match status" value="1"/>
</dbReference>
<evidence type="ECO:0000256" key="3">
    <source>
        <dbReference type="ARBA" id="ARBA00023186"/>
    </source>
</evidence>
<dbReference type="SUPFAM" id="SSF51338">
    <property type="entry name" value="Composite domain of metallo-dependent hydrolases"/>
    <property type="match status" value="1"/>
</dbReference>
<dbReference type="Gene3D" id="3.40.50.10910">
    <property type="entry name" value="Amidohydrolase"/>
    <property type="match status" value="1"/>
</dbReference>
<dbReference type="Pfam" id="PF01979">
    <property type="entry name" value="Amidohydro_1"/>
    <property type="match status" value="1"/>
</dbReference>
<dbReference type="OrthoDB" id="194468at2759"/>
<reference evidence="6 7" key="1">
    <citation type="submission" date="2016-10" db="EMBL/GenBank/DDBJ databases">
        <title>Draft genome sequence of Coniochaeta ligniaria NRRL30616, a lignocellulolytic fungus for bioabatement of inhibitors in plant biomass hydrolysates.</title>
        <authorList>
            <consortium name="DOE Joint Genome Institute"/>
            <person name="Jimenez D.J."/>
            <person name="Hector R.E."/>
            <person name="Riley R."/>
            <person name="Sun H."/>
            <person name="Grigoriev I.V."/>
            <person name="Van Elsas J.D."/>
            <person name="Nichols N.N."/>
        </authorList>
    </citation>
    <scope>NUCLEOTIDE SEQUENCE [LARGE SCALE GENOMIC DNA]</scope>
    <source>
        <strain evidence="6 7">NRRL 30616</strain>
    </source>
</reference>
<proteinExistence type="inferred from homology"/>
<dbReference type="SUPFAM" id="SSF51556">
    <property type="entry name" value="Metallo-dependent hydrolases"/>
    <property type="match status" value="1"/>
</dbReference>
<dbReference type="InParanoid" id="A0A1J7I4E7"/>
<dbReference type="InterPro" id="IPR051781">
    <property type="entry name" value="Metallo-dep_Hydrolase"/>
</dbReference>
<dbReference type="PANTHER" id="PTHR43135:SF3">
    <property type="entry name" value="ALPHA-D-RIBOSE 1-METHYLPHOSPHONATE 5-TRIPHOSPHATE DIPHOSPHATASE"/>
    <property type="match status" value="1"/>
</dbReference>
<dbReference type="InterPro" id="IPR032466">
    <property type="entry name" value="Metal_Hydrolase"/>
</dbReference>
<comment type="similarity">
    <text evidence="1">Belongs to the synembryn family.</text>
</comment>
<dbReference type="Gene3D" id="3.30.110.90">
    <property type="entry name" value="Amidohydrolase"/>
    <property type="match status" value="1"/>
</dbReference>
<evidence type="ECO:0000256" key="1">
    <source>
        <dbReference type="ARBA" id="ARBA00009049"/>
    </source>
</evidence>
<dbReference type="InterPro" id="IPR006680">
    <property type="entry name" value="Amidohydro-rel"/>
</dbReference>
<evidence type="ECO:0000259" key="5">
    <source>
        <dbReference type="Pfam" id="PF01979"/>
    </source>
</evidence>
<protein>
    <recommendedName>
        <fullName evidence="5">Amidohydrolase-related domain-containing protein</fullName>
    </recommendedName>
</protein>
<evidence type="ECO:0000256" key="2">
    <source>
        <dbReference type="ARBA" id="ARBA00022658"/>
    </source>
</evidence>
<evidence type="ECO:0000256" key="4">
    <source>
        <dbReference type="SAM" id="MobiDB-lite"/>
    </source>
</evidence>
<dbReference type="Pfam" id="PF10165">
    <property type="entry name" value="Ric8"/>
    <property type="match status" value="1"/>
</dbReference>
<dbReference type="Gene3D" id="1.20.58.520">
    <property type="entry name" value="Amidohydrolase"/>
    <property type="match status" value="1"/>
</dbReference>
<dbReference type="GO" id="GO:0005085">
    <property type="term" value="F:guanyl-nucleotide exchange factor activity"/>
    <property type="evidence" value="ECO:0007669"/>
    <property type="project" value="UniProtKB-KW"/>
</dbReference>
<dbReference type="InterPro" id="IPR019318">
    <property type="entry name" value="Gua_nucleotide_exch_fac_Ric8"/>
</dbReference>